<dbReference type="InterPro" id="IPR005115">
    <property type="entry name" value="Gly_transporter"/>
</dbReference>
<evidence type="ECO:0000256" key="5">
    <source>
        <dbReference type="ARBA" id="ARBA00022989"/>
    </source>
</evidence>
<evidence type="ECO:0000256" key="2">
    <source>
        <dbReference type="ARBA" id="ARBA00008193"/>
    </source>
</evidence>
<evidence type="ECO:0000256" key="4">
    <source>
        <dbReference type="ARBA" id="ARBA00022692"/>
    </source>
</evidence>
<evidence type="ECO:0000256" key="6">
    <source>
        <dbReference type="ARBA" id="ARBA00023136"/>
    </source>
</evidence>
<evidence type="ECO:0000313" key="10">
    <source>
        <dbReference type="Proteomes" id="UP000306236"/>
    </source>
</evidence>
<evidence type="ECO:0000259" key="8">
    <source>
        <dbReference type="Pfam" id="PF03458"/>
    </source>
</evidence>
<feature type="transmembrane region" description="Helical" evidence="7">
    <location>
        <begin position="62"/>
        <end position="84"/>
    </location>
</feature>
<evidence type="ECO:0000256" key="3">
    <source>
        <dbReference type="ARBA" id="ARBA00022475"/>
    </source>
</evidence>
<feature type="transmembrane region" description="Helical" evidence="7">
    <location>
        <begin position="177"/>
        <end position="196"/>
    </location>
</feature>
<reference evidence="9 10" key="1">
    <citation type="submission" date="2019-04" db="EMBL/GenBank/DDBJ databases">
        <title>Lampropedia sp YIM MLB12 draf genome.</title>
        <authorList>
            <person name="Wang Y.-X."/>
        </authorList>
    </citation>
    <scope>NUCLEOTIDE SEQUENCE [LARGE SCALE GENOMIC DNA]</scope>
    <source>
        <strain evidence="9 10">YIM MLB12</strain>
    </source>
</reference>
<dbReference type="Proteomes" id="UP000306236">
    <property type="component" value="Unassembled WGS sequence"/>
</dbReference>
<feature type="transmembrane region" description="Helical" evidence="7">
    <location>
        <begin position="152"/>
        <end position="171"/>
    </location>
</feature>
<dbReference type="OrthoDB" id="9791874at2"/>
<feature type="transmembrane region" description="Helical" evidence="7">
    <location>
        <begin position="119"/>
        <end position="140"/>
    </location>
</feature>
<sequence>MSFTADDWVLVLDMLGTVVFALSGVLVARRLQMDGFGLLVLASVTAIGGGTIRDLVLGVRPVFWVVDVLYLWVILITCIVAIPLAQLLSRAKVNWLLLRADALGLATFTAIGVNKALDLGAPAIVAVGMGVLTGVGGGVIRDVLAREMPMVLCREIYATACIAGGLVQVLVDHQTGQTPLAMLSGMLVTLLIRLAALHWHWQLPTFGKLDQH</sequence>
<organism evidence="9 10">
    <name type="scientific">Lampropedia aestuarii</name>
    <dbReference type="NCBI Taxonomy" id="2562762"/>
    <lineage>
        <taxon>Bacteria</taxon>
        <taxon>Pseudomonadati</taxon>
        <taxon>Pseudomonadota</taxon>
        <taxon>Betaproteobacteria</taxon>
        <taxon>Burkholderiales</taxon>
        <taxon>Comamonadaceae</taxon>
        <taxon>Lampropedia</taxon>
    </lineage>
</organism>
<feature type="domain" description="Glycine transporter" evidence="8">
    <location>
        <begin position="100"/>
        <end position="171"/>
    </location>
</feature>
<keyword evidence="3" id="KW-1003">Cell membrane</keyword>
<comment type="subcellular location">
    <subcellularLocation>
        <location evidence="1">Cell membrane</location>
        <topology evidence="1">Multi-pass membrane protein</topology>
    </subcellularLocation>
</comment>
<feature type="transmembrane region" description="Helical" evidence="7">
    <location>
        <begin position="35"/>
        <end position="56"/>
    </location>
</feature>
<comment type="caution">
    <text evidence="9">The sequence shown here is derived from an EMBL/GenBank/DDBJ whole genome shotgun (WGS) entry which is preliminary data.</text>
</comment>
<keyword evidence="5 7" id="KW-1133">Transmembrane helix</keyword>
<proteinExistence type="inferred from homology"/>
<protein>
    <submittedName>
        <fullName evidence="9">Trimeric intracellular cation channel family protein</fullName>
    </submittedName>
</protein>
<feature type="transmembrane region" description="Helical" evidence="7">
    <location>
        <begin position="6"/>
        <end position="28"/>
    </location>
</feature>
<comment type="similarity">
    <text evidence="2">Belongs to the UPF0126 family.</text>
</comment>
<dbReference type="GO" id="GO:0005886">
    <property type="term" value="C:plasma membrane"/>
    <property type="evidence" value="ECO:0007669"/>
    <property type="project" value="UniProtKB-SubCell"/>
</dbReference>
<feature type="transmembrane region" description="Helical" evidence="7">
    <location>
        <begin position="96"/>
        <end position="113"/>
    </location>
</feature>
<feature type="domain" description="Glycine transporter" evidence="8">
    <location>
        <begin position="11"/>
        <end position="84"/>
    </location>
</feature>
<gene>
    <name evidence="9" type="ORF">E8K88_11130</name>
</gene>
<evidence type="ECO:0000256" key="1">
    <source>
        <dbReference type="ARBA" id="ARBA00004651"/>
    </source>
</evidence>
<dbReference type="Pfam" id="PF03458">
    <property type="entry name" value="Gly_transporter"/>
    <property type="match status" value="2"/>
</dbReference>
<accession>A0A4S5BSV7</accession>
<keyword evidence="6 7" id="KW-0472">Membrane</keyword>
<dbReference type="EMBL" id="SSWX01000013">
    <property type="protein sequence ID" value="THJ32866.1"/>
    <property type="molecule type" value="Genomic_DNA"/>
</dbReference>
<evidence type="ECO:0000313" key="9">
    <source>
        <dbReference type="EMBL" id="THJ32866.1"/>
    </source>
</evidence>
<evidence type="ECO:0000256" key="7">
    <source>
        <dbReference type="SAM" id="Phobius"/>
    </source>
</evidence>
<dbReference type="AlphaFoldDB" id="A0A4S5BSV7"/>
<keyword evidence="4 7" id="KW-0812">Transmembrane</keyword>
<dbReference type="PANTHER" id="PTHR30506">
    <property type="entry name" value="INNER MEMBRANE PROTEIN"/>
    <property type="match status" value="1"/>
</dbReference>
<name>A0A4S5BSV7_9BURK</name>
<dbReference type="PANTHER" id="PTHR30506:SF3">
    <property type="entry name" value="UPF0126 INNER MEMBRANE PROTEIN YADS-RELATED"/>
    <property type="match status" value="1"/>
</dbReference>
<keyword evidence="10" id="KW-1185">Reference proteome</keyword>